<keyword evidence="1" id="KW-0472">Membrane</keyword>
<dbReference type="EMBL" id="JAMFTS010000003">
    <property type="protein sequence ID" value="KAJ4776057.1"/>
    <property type="molecule type" value="Genomic_DNA"/>
</dbReference>
<feature type="transmembrane region" description="Helical" evidence="1">
    <location>
        <begin position="25"/>
        <end position="47"/>
    </location>
</feature>
<accession>A0AAV8ECR8</accession>
<comment type="caution">
    <text evidence="3">The sequence shown here is derived from an EMBL/GenBank/DDBJ whole genome shotgun (WGS) entry which is preliminary data.</text>
</comment>
<keyword evidence="1" id="KW-1133">Transmembrane helix</keyword>
<feature type="domain" description="DUF4220" evidence="2">
    <location>
        <begin position="84"/>
        <end position="470"/>
    </location>
</feature>
<name>A0AAV8ECR8_9POAL</name>
<evidence type="ECO:0000313" key="3">
    <source>
        <dbReference type="EMBL" id="KAJ4776057.1"/>
    </source>
</evidence>
<sequence length="733" mass="83775">MDRDFGPVQPPSTPDNYYTDESPRFFLLAYTCASGLLLLVAFVTVITRFRLWHTSSILKKIPEMVSDPIISLINQGVGFATAYTNQNDIYMIWVLALIMAYENVSTISSCSLMEQASTRWSREYISLYNCFVAGYLIIKYKGRGHFYPSLLVLWLLLVAKFFIRVKSYVRAERAYGLENANLVSDYMKSEHKLSNSSDAIDPLIMQGYKYLVMGEEKVDSRTEAPDYTTEVELTDHVVTVEKVWSCKERLLHPSVDTEGRLKDVCLSFALFKLLRRRYFGYPAAEAQGDQKLKTRRLLLDGLLCAKAQGEVDKERVFRVIKMEIGFLRDFFFTRYPVGFASGFPILNVMLLGGMLGVTLWIATQAFHQHKYRNVRYSDYIITDALLILLMVIEFFEVFTFVFCDWAKVIIVCRNVRSNFSHVASQLLSSSEASLQKTHLSLSCYKVLATLCKLRLSLSVKNTLGQYSLVRNCNKTALRRSRVRCFFVLTCAVQKSKAPPRGLKKSKAVVLSKYVKNAIFDTLVRSRGELTNGTVALQRYGQSIFHDLQWTLNLATPVHTIMVWHIATSFCAIHPVKEGGNKESIEPDFTVATHLSNYCAYLVAFLPDLLPLTTSNSLKYMLWKVFEETCEFFHRERKLEAKYKMMMSCGDGDGKIIHRGSLLGRYLSENINDDTQRWKMIAEFWSEYILFIAPSGSTRAHIQELGNGSEFITHLWALLYHGGIIDTSSAEYHP</sequence>
<evidence type="ECO:0000313" key="4">
    <source>
        <dbReference type="Proteomes" id="UP001140206"/>
    </source>
</evidence>
<gene>
    <name evidence="3" type="ORF">LUZ62_060314</name>
</gene>
<feature type="transmembrane region" description="Helical" evidence="1">
    <location>
        <begin position="146"/>
        <end position="163"/>
    </location>
</feature>
<evidence type="ECO:0000259" key="2">
    <source>
        <dbReference type="Pfam" id="PF13968"/>
    </source>
</evidence>
<dbReference type="PANTHER" id="PTHR31325">
    <property type="entry name" value="OS01G0798800 PROTEIN-RELATED"/>
    <property type="match status" value="1"/>
</dbReference>
<dbReference type="Proteomes" id="UP001140206">
    <property type="component" value="Chromosome 3"/>
</dbReference>
<keyword evidence="4" id="KW-1185">Reference proteome</keyword>
<feature type="transmembrane region" description="Helical" evidence="1">
    <location>
        <begin position="381"/>
        <end position="403"/>
    </location>
</feature>
<dbReference type="InterPro" id="IPR007658">
    <property type="entry name" value="DUF594"/>
</dbReference>
<feature type="transmembrane region" description="Helical" evidence="1">
    <location>
        <begin position="124"/>
        <end position="140"/>
    </location>
</feature>
<dbReference type="Pfam" id="PF13968">
    <property type="entry name" value="DUF4220"/>
    <property type="match status" value="1"/>
</dbReference>
<organism evidence="3 4">
    <name type="scientific">Rhynchospora pubera</name>
    <dbReference type="NCBI Taxonomy" id="906938"/>
    <lineage>
        <taxon>Eukaryota</taxon>
        <taxon>Viridiplantae</taxon>
        <taxon>Streptophyta</taxon>
        <taxon>Embryophyta</taxon>
        <taxon>Tracheophyta</taxon>
        <taxon>Spermatophyta</taxon>
        <taxon>Magnoliopsida</taxon>
        <taxon>Liliopsida</taxon>
        <taxon>Poales</taxon>
        <taxon>Cyperaceae</taxon>
        <taxon>Cyperoideae</taxon>
        <taxon>Rhynchosporeae</taxon>
        <taxon>Rhynchospora</taxon>
    </lineage>
</organism>
<keyword evidence="1" id="KW-0812">Transmembrane</keyword>
<dbReference type="InterPro" id="IPR025315">
    <property type="entry name" value="DUF4220"/>
</dbReference>
<feature type="transmembrane region" description="Helical" evidence="1">
    <location>
        <begin position="90"/>
        <end position="112"/>
    </location>
</feature>
<feature type="transmembrane region" description="Helical" evidence="1">
    <location>
        <begin position="337"/>
        <end position="361"/>
    </location>
</feature>
<reference evidence="3" key="1">
    <citation type="submission" date="2022-08" db="EMBL/GenBank/DDBJ databases">
        <authorList>
            <person name="Marques A."/>
        </authorList>
    </citation>
    <scope>NUCLEOTIDE SEQUENCE</scope>
    <source>
        <strain evidence="3">RhyPub2mFocal</strain>
        <tissue evidence="3">Leaves</tissue>
    </source>
</reference>
<protein>
    <recommendedName>
        <fullName evidence="2">DUF4220 domain-containing protein</fullName>
    </recommendedName>
</protein>
<proteinExistence type="predicted"/>
<dbReference type="Pfam" id="PF04578">
    <property type="entry name" value="DUF594"/>
    <property type="match status" value="1"/>
</dbReference>
<evidence type="ECO:0000256" key="1">
    <source>
        <dbReference type="SAM" id="Phobius"/>
    </source>
</evidence>
<dbReference type="AlphaFoldDB" id="A0AAV8ECR8"/>